<evidence type="ECO:0000313" key="7">
    <source>
        <dbReference type="Proteomes" id="UP001235723"/>
    </source>
</evidence>
<dbReference type="EMBL" id="JAHCRT010000001">
    <property type="protein sequence ID" value="MDQ9292367.1"/>
    <property type="molecule type" value="Genomic_DNA"/>
</dbReference>
<evidence type="ECO:0000256" key="1">
    <source>
        <dbReference type="SAM" id="Phobius"/>
    </source>
</evidence>
<feature type="transmembrane region" description="Helical" evidence="1">
    <location>
        <begin position="19"/>
        <end position="40"/>
    </location>
</feature>
<evidence type="ECO:0000313" key="3">
    <source>
        <dbReference type="EMBL" id="MDQ9292367.1"/>
    </source>
</evidence>
<reference evidence="3 7" key="2">
    <citation type="submission" date="2021-05" db="EMBL/GenBank/DDBJ databases">
        <title>Genome sequence of E. marmotae isolates.</title>
        <authorList>
            <person name="Binsker U."/>
            <person name="Hammerl J.A."/>
        </authorList>
    </citation>
    <scope>NUCLEOTIDE SEQUENCE [LARGE SCALE GENOMIC DNA]</scope>
    <source>
        <strain evidence="3 7">21-MO00586</strain>
    </source>
</reference>
<dbReference type="EMBL" id="JABXPT010000001">
    <property type="protein sequence ID" value="MBA7896666.1"/>
    <property type="molecule type" value="Genomic_DNA"/>
</dbReference>
<proteinExistence type="predicted"/>
<keyword evidence="1" id="KW-0472">Membrane</keyword>
<gene>
    <name evidence="2" type="ORF">HV245_00390</name>
    <name evidence="4" type="ORF">HV276_13100</name>
    <name evidence="3" type="ORF">KJE03_02550</name>
</gene>
<keyword evidence="1" id="KW-0812">Transmembrane</keyword>
<protein>
    <submittedName>
        <fullName evidence="4">Uncharacterized protein</fullName>
    </submittedName>
</protein>
<dbReference type="RefSeq" id="WP_138922586.1">
    <property type="nucleotide sequence ID" value="NZ_CAKAEJ010000019.1"/>
</dbReference>
<evidence type="ECO:0000313" key="6">
    <source>
        <dbReference type="Proteomes" id="UP000518474"/>
    </source>
</evidence>
<name>A0A7L6LBS1_9ESCH</name>
<dbReference type="AlphaFoldDB" id="A0A7L6LBS1"/>
<evidence type="ECO:0000313" key="4">
    <source>
        <dbReference type="EMBL" id="QLX30586.1"/>
    </source>
</evidence>
<accession>A0A7L6LBS1</accession>
<dbReference type="Proteomes" id="UP000512146">
    <property type="component" value="Chromosome"/>
</dbReference>
<evidence type="ECO:0000313" key="5">
    <source>
        <dbReference type="Proteomes" id="UP000512146"/>
    </source>
</evidence>
<dbReference type="Proteomes" id="UP001235723">
    <property type="component" value="Unassembled WGS sequence"/>
</dbReference>
<keyword evidence="1" id="KW-1133">Transmembrane helix</keyword>
<reference evidence="5 6" key="1">
    <citation type="submission" date="2020-06" db="EMBL/GenBank/DDBJ databases">
        <title>REHAB project genomes.</title>
        <authorList>
            <person name="Shaw L.P."/>
        </authorList>
    </citation>
    <scope>NUCLEOTIDE SEQUENCE [LARGE SCALE GENOMIC DNA]</scope>
    <source>
        <strain evidence="2 6">RHBSTW-00604</strain>
        <strain evidence="4 5">RHBSTW-00777</strain>
    </source>
</reference>
<dbReference type="EMBL" id="CP056165">
    <property type="protein sequence ID" value="QLX30586.1"/>
    <property type="molecule type" value="Genomic_DNA"/>
</dbReference>
<dbReference type="Proteomes" id="UP000518474">
    <property type="component" value="Unassembled WGS sequence"/>
</dbReference>
<sequence length="76" mass="8496">MNKAHFICNLAPVSGRYLLLMRLISHAILSLPSGSFFILIKDKKRPLLKLQGPGTSKHHIGRHDATVKIIWPDGVQ</sequence>
<keyword evidence="7" id="KW-1185">Reference proteome</keyword>
<organism evidence="4 5">
    <name type="scientific">Escherichia marmotae</name>
    <dbReference type="NCBI Taxonomy" id="1499973"/>
    <lineage>
        <taxon>Bacteria</taxon>
        <taxon>Pseudomonadati</taxon>
        <taxon>Pseudomonadota</taxon>
        <taxon>Gammaproteobacteria</taxon>
        <taxon>Enterobacterales</taxon>
        <taxon>Enterobacteriaceae</taxon>
        <taxon>Escherichia</taxon>
    </lineage>
</organism>
<evidence type="ECO:0000313" key="2">
    <source>
        <dbReference type="EMBL" id="MBA7896666.1"/>
    </source>
</evidence>